<dbReference type="InterPro" id="IPR036265">
    <property type="entry name" value="HIT-like_sf"/>
</dbReference>
<organism evidence="1 2">
    <name type="scientific">Kribbella deserti</name>
    <dbReference type="NCBI Taxonomy" id="1926257"/>
    <lineage>
        <taxon>Bacteria</taxon>
        <taxon>Bacillati</taxon>
        <taxon>Actinomycetota</taxon>
        <taxon>Actinomycetes</taxon>
        <taxon>Propionibacteriales</taxon>
        <taxon>Kribbellaceae</taxon>
        <taxon>Kribbella</taxon>
    </lineage>
</organism>
<reference evidence="1 2" key="1">
    <citation type="submission" date="2024-09" db="EMBL/GenBank/DDBJ databases">
        <authorList>
            <person name="Sun Q."/>
            <person name="Mori K."/>
        </authorList>
    </citation>
    <scope>NUCLEOTIDE SEQUENCE [LARGE SCALE GENOMIC DNA]</scope>
    <source>
        <strain evidence="1 2">CGMCC 1.15906</strain>
    </source>
</reference>
<keyword evidence="2" id="KW-1185">Reference proteome</keyword>
<dbReference type="SUPFAM" id="SSF54197">
    <property type="entry name" value="HIT-like"/>
    <property type="match status" value="1"/>
</dbReference>
<evidence type="ECO:0000313" key="1">
    <source>
        <dbReference type="EMBL" id="MFC0627257.1"/>
    </source>
</evidence>
<accession>A0ABV6QU74</accession>
<proteinExistence type="predicted"/>
<evidence type="ECO:0000313" key="2">
    <source>
        <dbReference type="Proteomes" id="UP001589890"/>
    </source>
</evidence>
<dbReference type="EMBL" id="JBHLTC010000031">
    <property type="protein sequence ID" value="MFC0627257.1"/>
    <property type="molecule type" value="Genomic_DNA"/>
</dbReference>
<protein>
    <submittedName>
        <fullName evidence="1">Uncharacterized protein</fullName>
    </submittedName>
</protein>
<name>A0ABV6QU74_9ACTN</name>
<sequence length="79" mass="8775">MSCEQPDKFAIWQDGQWRLNAGITQPGLPMVALLVPREHYRLDNLPPELLATLGPMLQRTTEAGAAYRQCRAVSLQSPG</sequence>
<comment type="caution">
    <text evidence="1">The sequence shown here is derived from an EMBL/GenBank/DDBJ whole genome shotgun (WGS) entry which is preliminary data.</text>
</comment>
<dbReference type="RefSeq" id="WP_380051715.1">
    <property type="nucleotide sequence ID" value="NZ_JBHLTC010000031.1"/>
</dbReference>
<gene>
    <name evidence="1" type="ORF">ACFFGN_24495</name>
</gene>
<dbReference type="Proteomes" id="UP001589890">
    <property type="component" value="Unassembled WGS sequence"/>
</dbReference>